<sequence length="441" mass="49136">MHFSKLYAQLLEDLPPELSENAFQYRQLKKLINQIATELSALGLQPGVLQGLLATSGKGKGKEEVPSVFYELNTASGNIEPRLRLWVKPPDAPPPPSRVQQVEDEDDDGEDASSVSQISLLDVLQRHPEFESGELVIPIVSDSAFFQLLATTLQGLQENLVAVNAQFVETLGELTRAVSESARPASSTSSSFKAFSGLRSDPGGVRVGTSSGKSDLNAWREIFALYIETEIFESISERDRGERSVADGRRTGCTTRGLGGCHQLKLQQSRDALESFLQLNIFILNVKKFELANAEATRKILKKRNKRHRAPIDGFEQYELAELGTTLLPVIPSLEDYQCFICMSLAFKPIRLACGHLFCVRCLVKMQKRGSGDCPICAFPVLSKQNTRSSFVLANVDWALLNFMRDWFPEEATIKLRQNEREAAQEQLEELGLPEQRCIVM</sequence>
<evidence type="ECO:0000256" key="4">
    <source>
        <dbReference type="PROSITE-ProRule" id="PRU00175"/>
    </source>
</evidence>
<evidence type="ECO:0000256" key="5">
    <source>
        <dbReference type="SAM" id="MobiDB-lite"/>
    </source>
</evidence>
<dbReference type="PANTHER" id="PTHR23327:SF51">
    <property type="entry name" value="TRANSCRIPTIONAL REGULATOR OF YEAST FORM ADHERENCE 3"/>
    <property type="match status" value="1"/>
</dbReference>
<dbReference type="PROSITE" id="PS00518">
    <property type="entry name" value="ZF_RING_1"/>
    <property type="match status" value="1"/>
</dbReference>
<dbReference type="EMBL" id="JARKIF010000016">
    <property type="protein sequence ID" value="KAJ7621081.1"/>
    <property type="molecule type" value="Genomic_DNA"/>
</dbReference>
<dbReference type="Gene3D" id="3.30.40.10">
    <property type="entry name" value="Zinc/RING finger domain, C3HC4 (zinc finger)"/>
    <property type="match status" value="1"/>
</dbReference>
<protein>
    <recommendedName>
        <fullName evidence="10">RING-14 protein</fullName>
    </recommendedName>
</protein>
<dbReference type="Proteomes" id="UP001221142">
    <property type="component" value="Unassembled WGS sequence"/>
</dbReference>
<name>A0AAD7BHU8_9AGAR</name>
<evidence type="ECO:0008006" key="10">
    <source>
        <dbReference type="Google" id="ProtNLM"/>
    </source>
</evidence>
<feature type="domain" description="SPX" evidence="7">
    <location>
        <begin position="1"/>
        <end position="318"/>
    </location>
</feature>
<dbReference type="InterPro" id="IPR013083">
    <property type="entry name" value="Znf_RING/FYVE/PHD"/>
</dbReference>
<organism evidence="8 9">
    <name type="scientific">Roridomyces roridus</name>
    <dbReference type="NCBI Taxonomy" id="1738132"/>
    <lineage>
        <taxon>Eukaryota</taxon>
        <taxon>Fungi</taxon>
        <taxon>Dikarya</taxon>
        <taxon>Basidiomycota</taxon>
        <taxon>Agaricomycotina</taxon>
        <taxon>Agaricomycetes</taxon>
        <taxon>Agaricomycetidae</taxon>
        <taxon>Agaricales</taxon>
        <taxon>Marasmiineae</taxon>
        <taxon>Mycenaceae</taxon>
        <taxon>Roridomyces</taxon>
    </lineage>
</organism>
<dbReference type="PROSITE" id="PS51382">
    <property type="entry name" value="SPX"/>
    <property type="match status" value="1"/>
</dbReference>
<feature type="region of interest" description="Disordered" evidence="5">
    <location>
        <begin position="86"/>
        <end position="114"/>
    </location>
</feature>
<dbReference type="InterPro" id="IPR001841">
    <property type="entry name" value="Znf_RING"/>
</dbReference>
<accession>A0AAD7BHU8</accession>
<dbReference type="InterPro" id="IPR004331">
    <property type="entry name" value="SPX_dom"/>
</dbReference>
<dbReference type="SUPFAM" id="SSF57850">
    <property type="entry name" value="RING/U-box"/>
    <property type="match status" value="1"/>
</dbReference>
<dbReference type="AlphaFoldDB" id="A0AAD7BHU8"/>
<keyword evidence="3" id="KW-0862">Zinc</keyword>
<feature type="compositionally biased region" description="Acidic residues" evidence="5">
    <location>
        <begin position="102"/>
        <end position="111"/>
    </location>
</feature>
<dbReference type="PANTHER" id="PTHR23327">
    <property type="entry name" value="RING FINGER PROTEIN 127"/>
    <property type="match status" value="1"/>
</dbReference>
<proteinExistence type="predicted"/>
<evidence type="ECO:0000259" key="7">
    <source>
        <dbReference type="PROSITE" id="PS51382"/>
    </source>
</evidence>
<dbReference type="InterPro" id="IPR017907">
    <property type="entry name" value="Znf_RING_CS"/>
</dbReference>
<evidence type="ECO:0000256" key="2">
    <source>
        <dbReference type="ARBA" id="ARBA00022771"/>
    </source>
</evidence>
<evidence type="ECO:0000313" key="9">
    <source>
        <dbReference type="Proteomes" id="UP001221142"/>
    </source>
</evidence>
<dbReference type="Pfam" id="PF13920">
    <property type="entry name" value="zf-C3HC4_3"/>
    <property type="match status" value="1"/>
</dbReference>
<keyword evidence="2 4" id="KW-0863">Zinc-finger</keyword>
<evidence type="ECO:0000256" key="1">
    <source>
        <dbReference type="ARBA" id="ARBA00022723"/>
    </source>
</evidence>
<evidence type="ECO:0000313" key="8">
    <source>
        <dbReference type="EMBL" id="KAJ7621081.1"/>
    </source>
</evidence>
<dbReference type="SMART" id="SM00184">
    <property type="entry name" value="RING"/>
    <property type="match status" value="1"/>
</dbReference>
<gene>
    <name evidence="8" type="ORF">FB45DRAFT_980684</name>
</gene>
<evidence type="ECO:0000259" key="6">
    <source>
        <dbReference type="PROSITE" id="PS50089"/>
    </source>
</evidence>
<dbReference type="Pfam" id="PF03105">
    <property type="entry name" value="SPX"/>
    <property type="match status" value="1"/>
</dbReference>
<comment type="caution">
    <text evidence="8">The sequence shown here is derived from an EMBL/GenBank/DDBJ whole genome shotgun (WGS) entry which is preliminary data.</text>
</comment>
<dbReference type="PROSITE" id="PS50089">
    <property type="entry name" value="ZF_RING_2"/>
    <property type="match status" value="1"/>
</dbReference>
<keyword evidence="9" id="KW-1185">Reference proteome</keyword>
<evidence type="ECO:0000256" key="3">
    <source>
        <dbReference type="ARBA" id="ARBA00022833"/>
    </source>
</evidence>
<dbReference type="GO" id="GO:0008270">
    <property type="term" value="F:zinc ion binding"/>
    <property type="evidence" value="ECO:0007669"/>
    <property type="project" value="UniProtKB-KW"/>
</dbReference>
<feature type="domain" description="RING-type" evidence="6">
    <location>
        <begin position="339"/>
        <end position="377"/>
    </location>
</feature>
<reference evidence="8" key="1">
    <citation type="submission" date="2023-03" db="EMBL/GenBank/DDBJ databases">
        <title>Massive genome expansion in bonnet fungi (Mycena s.s.) driven by repeated elements and novel gene families across ecological guilds.</title>
        <authorList>
            <consortium name="Lawrence Berkeley National Laboratory"/>
            <person name="Harder C.B."/>
            <person name="Miyauchi S."/>
            <person name="Viragh M."/>
            <person name="Kuo A."/>
            <person name="Thoen E."/>
            <person name="Andreopoulos B."/>
            <person name="Lu D."/>
            <person name="Skrede I."/>
            <person name="Drula E."/>
            <person name="Henrissat B."/>
            <person name="Morin E."/>
            <person name="Kohler A."/>
            <person name="Barry K."/>
            <person name="LaButti K."/>
            <person name="Morin E."/>
            <person name="Salamov A."/>
            <person name="Lipzen A."/>
            <person name="Mereny Z."/>
            <person name="Hegedus B."/>
            <person name="Baldrian P."/>
            <person name="Stursova M."/>
            <person name="Weitz H."/>
            <person name="Taylor A."/>
            <person name="Grigoriev I.V."/>
            <person name="Nagy L.G."/>
            <person name="Martin F."/>
            <person name="Kauserud H."/>
        </authorList>
    </citation>
    <scope>NUCLEOTIDE SEQUENCE</scope>
    <source>
        <strain evidence="8">9284</strain>
    </source>
</reference>
<keyword evidence="1" id="KW-0479">Metal-binding</keyword>